<keyword evidence="2" id="KW-1185">Reference proteome</keyword>
<dbReference type="KEGG" id="dmm:dnm_062790"/>
<sequence length="44" mass="5293">MIIGFESFRAQFLRSESGQHRFFCFPLKLQQNRLKNAELPHEQI</sequence>
<reference evidence="1" key="1">
    <citation type="journal article" date="2021" name="Microb. Physiol.">
        <title>Proteogenomic Insights into the Physiology of Marine, Sulfate-Reducing, Filamentous Desulfonema limicola and Desulfonema magnum.</title>
        <authorList>
            <person name="Schnaars V."/>
            <person name="Wohlbrand L."/>
            <person name="Scheve S."/>
            <person name="Hinrichs C."/>
            <person name="Reinhardt R."/>
            <person name="Rabus R."/>
        </authorList>
    </citation>
    <scope>NUCLEOTIDE SEQUENCE</scope>
    <source>
        <strain evidence="1">4be13</strain>
    </source>
</reference>
<organism evidence="1 2">
    <name type="scientific">Desulfonema magnum</name>
    <dbReference type="NCBI Taxonomy" id="45655"/>
    <lineage>
        <taxon>Bacteria</taxon>
        <taxon>Pseudomonadati</taxon>
        <taxon>Thermodesulfobacteriota</taxon>
        <taxon>Desulfobacteria</taxon>
        <taxon>Desulfobacterales</taxon>
        <taxon>Desulfococcaceae</taxon>
        <taxon>Desulfonema</taxon>
    </lineage>
</organism>
<dbReference type="EMBL" id="CP061800">
    <property type="protein sequence ID" value="QTA90218.1"/>
    <property type="molecule type" value="Genomic_DNA"/>
</dbReference>
<dbReference type="Proteomes" id="UP000663722">
    <property type="component" value="Chromosome"/>
</dbReference>
<dbReference type="AlphaFoldDB" id="A0A975BRF2"/>
<evidence type="ECO:0000313" key="2">
    <source>
        <dbReference type="Proteomes" id="UP000663722"/>
    </source>
</evidence>
<gene>
    <name evidence="1" type="ORF">dnm_062790</name>
</gene>
<accession>A0A975BRF2</accession>
<evidence type="ECO:0000313" key="1">
    <source>
        <dbReference type="EMBL" id="QTA90218.1"/>
    </source>
</evidence>
<protein>
    <submittedName>
        <fullName evidence="1">Uncharacterized protein</fullName>
    </submittedName>
</protein>
<name>A0A975BRF2_9BACT</name>
<proteinExistence type="predicted"/>